<dbReference type="EMBL" id="OU896712">
    <property type="protein sequence ID" value="CAH1174213.1"/>
    <property type="molecule type" value="Genomic_DNA"/>
</dbReference>
<keyword evidence="7" id="KW-0418">Kinase</keyword>
<dbReference type="OrthoDB" id="6627140at2759"/>
<evidence type="ECO:0000313" key="11">
    <source>
        <dbReference type="EMBL" id="CAH1174213.1"/>
    </source>
</evidence>
<dbReference type="Gene3D" id="3.40.50.10180">
    <property type="entry name" value="Glycerate kinase, MOFRL-like N-terminal domain"/>
    <property type="match status" value="1"/>
</dbReference>
<protein>
    <recommendedName>
        <fullName evidence="4">Glycerate kinase</fullName>
        <ecNumber evidence="3">2.7.1.31</ecNumber>
    </recommendedName>
</protein>
<evidence type="ECO:0000256" key="5">
    <source>
        <dbReference type="ARBA" id="ARBA00022679"/>
    </source>
</evidence>
<reference evidence="11" key="2">
    <citation type="submission" date="2022-10" db="EMBL/GenBank/DDBJ databases">
        <authorList>
            <consortium name="ENA_rothamsted_submissions"/>
            <consortium name="culmorum"/>
            <person name="King R."/>
        </authorList>
    </citation>
    <scope>NUCLEOTIDE SEQUENCE</scope>
</reference>
<keyword evidence="5" id="KW-0808">Transferase</keyword>
<dbReference type="InterPro" id="IPR037035">
    <property type="entry name" value="GK-like_C_sf"/>
</dbReference>
<dbReference type="FunFam" id="3.40.50.10180:FF:000001">
    <property type="entry name" value="Glycerate kinase"/>
    <property type="match status" value="1"/>
</dbReference>
<feature type="domain" description="MOFRL-associated" evidence="10">
    <location>
        <begin position="40"/>
        <end position="279"/>
    </location>
</feature>
<keyword evidence="8" id="KW-0067">ATP-binding</keyword>
<comment type="catalytic activity">
    <reaction evidence="1">
        <text>(R)-glycerate + ATP = (2R)-3-phosphoglycerate + ADP + H(+)</text>
        <dbReference type="Rhea" id="RHEA:23516"/>
        <dbReference type="ChEBI" id="CHEBI:15378"/>
        <dbReference type="ChEBI" id="CHEBI:16659"/>
        <dbReference type="ChEBI" id="CHEBI:30616"/>
        <dbReference type="ChEBI" id="CHEBI:58272"/>
        <dbReference type="ChEBI" id="CHEBI:456216"/>
        <dbReference type="EC" id="2.7.1.31"/>
    </reaction>
</comment>
<dbReference type="Proteomes" id="UP001153737">
    <property type="component" value="Chromosome 6"/>
</dbReference>
<evidence type="ECO:0000259" key="9">
    <source>
        <dbReference type="Pfam" id="PF05161"/>
    </source>
</evidence>
<evidence type="ECO:0000256" key="1">
    <source>
        <dbReference type="ARBA" id="ARBA00000694"/>
    </source>
</evidence>
<gene>
    <name evidence="11" type="ORF">PHAECO_LOCUS10045</name>
</gene>
<reference evidence="11" key="1">
    <citation type="submission" date="2022-01" db="EMBL/GenBank/DDBJ databases">
        <authorList>
            <person name="King R."/>
        </authorList>
    </citation>
    <scope>NUCLEOTIDE SEQUENCE</scope>
</reference>
<proteinExistence type="inferred from homology"/>
<dbReference type="PANTHER" id="PTHR12227:SF0">
    <property type="entry name" value="GLYCERATE KINASE"/>
    <property type="match status" value="1"/>
</dbReference>
<evidence type="ECO:0000256" key="4">
    <source>
        <dbReference type="ARBA" id="ARBA00020720"/>
    </source>
</evidence>
<comment type="similarity">
    <text evidence="2">Belongs to the glycerate kinase type-2 family.</text>
</comment>
<dbReference type="Pfam" id="PF13660">
    <property type="entry name" value="DUF4147"/>
    <property type="match status" value="1"/>
</dbReference>
<dbReference type="SUPFAM" id="SSF82544">
    <property type="entry name" value="GckA/TtuD-like"/>
    <property type="match status" value="1"/>
</dbReference>
<name>A0A9P0DTE8_PHACE</name>
<keyword evidence="6" id="KW-0547">Nucleotide-binding</keyword>
<dbReference type="GO" id="GO:0008887">
    <property type="term" value="F:glycerate kinase activity"/>
    <property type="evidence" value="ECO:0007669"/>
    <property type="project" value="UniProtKB-EC"/>
</dbReference>
<evidence type="ECO:0000256" key="7">
    <source>
        <dbReference type="ARBA" id="ARBA00022777"/>
    </source>
</evidence>
<evidence type="ECO:0000313" key="12">
    <source>
        <dbReference type="Proteomes" id="UP001153737"/>
    </source>
</evidence>
<accession>A0A9P0DTE8</accession>
<dbReference type="InterPro" id="IPR038614">
    <property type="entry name" value="GK_N_sf"/>
</dbReference>
<dbReference type="PANTHER" id="PTHR12227">
    <property type="entry name" value="GLYCERATE KINASE"/>
    <property type="match status" value="1"/>
</dbReference>
<dbReference type="GO" id="GO:0005737">
    <property type="term" value="C:cytoplasm"/>
    <property type="evidence" value="ECO:0007669"/>
    <property type="project" value="TreeGrafter"/>
</dbReference>
<evidence type="ECO:0000256" key="6">
    <source>
        <dbReference type="ARBA" id="ARBA00022741"/>
    </source>
</evidence>
<evidence type="ECO:0000256" key="3">
    <source>
        <dbReference type="ARBA" id="ARBA00012101"/>
    </source>
</evidence>
<evidence type="ECO:0000259" key="10">
    <source>
        <dbReference type="Pfam" id="PF13660"/>
    </source>
</evidence>
<dbReference type="InterPro" id="IPR025286">
    <property type="entry name" value="MOFRL_assoc_dom"/>
</dbReference>
<evidence type="ECO:0000256" key="2">
    <source>
        <dbReference type="ARBA" id="ARBA00005393"/>
    </source>
</evidence>
<dbReference type="Pfam" id="PF05161">
    <property type="entry name" value="MOFRL"/>
    <property type="match status" value="1"/>
</dbReference>
<dbReference type="Gene3D" id="3.40.1480.10">
    <property type="entry name" value="MOFRL domain"/>
    <property type="match status" value="1"/>
</dbReference>
<dbReference type="InterPro" id="IPR039760">
    <property type="entry name" value="MOFRL_protein"/>
</dbReference>
<organism evidence="11 12">
    <name type="scientific">Phaedon cochleariae</name>
    <name type="common">Mustard beetle</name>
    <dbReference type="NCBI Taxonomy" id="80249"/>
    <lineage>
        <taxon>Eukaryota</taxon>
        <taxon>Metazoa</taxon>
        <taxon>Ecdysozoa</taxon>
        <taxon>Arthropoda</taxon>
        <taxon>Hexapoda</taxon>
        <taxon>Insecta</taxon>
        <taxon>Pterygota</taxon>
        <taxon>Neoptera</taxon>
        <taxon>Endopterygota</taxon>
        <taxon>Coleoptera</taxon>
        <taxon>Polyphaga</taxon>
        <taxon>Cucujiformia</taxon>
        <taxon>Chrysomeloidea</taxon>
        <taxon>Chrysomelidae</taxon>
        <taxon>Chrysomelinae</taxon>
        <taxon>Chrysomelini</taxon>
        <taxon>Phaedon</taxon>
    </lineage>
</organism>
<dbReference type="InterPro" id="IPR007835">
    <property type="entry name" value="MOFRL"/>
</dbReference>
<evidence type="ECO:0000256" key="8">
    <source>
        <dbReference type="ARBA" id="ARBA00022840"/>
    </source>
</evidence>
<feature type="domain" description="MOFRL" evidence="9">
    <location>
        <begin position="395"/>
        <end position="505"/>
    </location>
</feature>
<keyword evidence="12" id="KW-1185">Reference proteome</keyword>
<dbReference type="AlphaFoldDB" id="A0A9P0DTE8"/>
<sequence length="514" mass="56082">MFAPRTLKFTHSSFKQVNLSKSLAAFNNHCVQSKMSLKDIREIFLKSVEAVQPQKLIEKEVIVHQNTLTVRGQTYPLEKPCYLVGFGKAVLGMSVELERALGDRLQRGIVAVPQGIFENYEKPAGSRVEYVEGARNNLPDEDAMRAANMIKDLAVSLTEEDLLIVLISGGGSALLPLPLPPITLEEKHDLIKTLAKKGATINEVNAVRKRLSLLKGGGLAELAHPCRIVSLVLSDIIDDPLDLIASGPTMPDPDSAGRAFEVLKKYRLDGELPHSMEIALRKEKRVVGGRRAIVDGEYEHVRTYVIGNNRIAALAAKREAINRGFQSSVASTQIEGDVCEIGRIYAALARELASVISDPSDRDNLEVFLETFAEHFRVDRTFIREVLDLDYSRGICLIFAGEPTVVVTGTGKGGRNQQLALTVAVELSKLSIGSADVTFLSCGTDGIDGPTDAAGAIATSGTPEYSGNVRPEAYLENNDAYSFYEVYNRGENLVRIGHTGTNVMDIHILMVVPK</sequence>
<dbReference type="EC" id="2.7.1.31" evidence="3"/>
<dbReference type="GO" id="GO:0005524">
    <property type="term" value="F:ATP binding"/>
    <property type="evidence" value="ECO:0007669"/>
    <property type="project" value="UniProtKB-KW"/>
</dbReference>